<keyword evidence="4" id="KW-1185">Reference proteome</keyword>
<dbReference type="PANTHER" id="PTHR31377:SF0">
    <property type="entry name" value="AGMATINE DEIMINASE-RELATED"/>
    <property type="match status" value="1"/>
</dbReference>
<dbReference type="FunFam" id="3.60.110.10:FF:000010">
    <property type="entry name" value="Carbon-nitrogen hydrolase"/>
    <property type="match status" value="1"/>
</dbReference>
<evidence type="ECO:0000256" key="1">
    <source>
        <dbReference type="ARBA" id="ARBA00022801"/>
    </source>
</evidence>
<dbReference type="CDD" id="cd07573">
    <property type="entry name" value="CPA"/>
    <property type="match status" value="1"/>
</dbReference>
<dbReference type="RefSeq" id="WP_128692985.1">
    <property type="nucleotide sequence ID" value="NZ_LHQS01000001.1"/>
</dbReference>
<organism evidence="3 4">
    <name type="scientific">Methanoculleus taiwanensis</name>
    <dbReference type="NCBI Taxonomy" id="1550565"/>
    <lineage>
        <taxon>Archaea</taxon>
        <taxon>Methanobacteriati</taxon>
        <taxon>Methanobacteriota</taxon>
        <taxon>Stenosarchaea group</taxon>
        <taxon>Methanomicrobia</taxon>
        <taxon>Methanomicrobiales</taxon>
        <taxon>Methanomicrobiaceae</taxon>
        <taxon>Methanoculleus</taxon>
    </lineage>
</organism>
<dbReference type="GO" id="GO:0047632">
    <property type="term" value="F:agmatine deiminase activity"/>
    <property type="evidence" value="ECO:0007669"/>
    <property type="project" value="TreeGrafter"/>
</dbReference>
<protein>
    <submittedName>
        <fullName evidence="3">Peptidyl-arginine deiminase</fullName>
    </submittedName>
</protein>
<sequence length="636" mass="70649">MTESSTVTIGLVQSSVSLDRDRNLARTLEMVRTAVRRGARIVCLQELFRTTYFPQAEDADPGRYAETIPGATTDALSALARELGVVIIVPLYERTGEGEYYNAAVVIDADGSLLPAYRKVHIPYDPLFYEKTYFRPGDGYRVYETRYARIAVLICYDQWFPEAARTVALQGADIIFYPTAIGWIAGEEDPAEGDWHDAWETIQRSHAIANSVHVAAVNRVGIEGALRFWGSSFVCDSFGTVIARAGNADEEVLVATVDLAQNAAVREGWGFFRNRRPDTYGSLVRETPATLGYAMPAEWERHDAIWLSWPHDTESFPDLAAVEASYVSLIAAIHRDEAVNLLVTGAEMKGRVAALLQAAGVAGDRISFYATPYADVWFRDYGPTFVVNREERRIALVNWTFNAWGGKYDELLRDDGIPLVINRELNLPVFTPGIVMEGGSIEVNGKGTVLTTQQCLLNRNRNPHLSRTELEGYLRDYLGIRHVIWLKDGIAGDDTDGHIDDIARFVNPTTVLCALEDDETDENYALLRENYEILKASTDQDGNPLTVVPLPMPGRVGGERRLPASYTNFYIGNNTVLVPVFGHRNDERALAVIRGVFPDREVVGIDCTAMVHGLGTLHCISQQQPSLTARPPYQPL</sequence>
<dbReference type="InterPro" id="IPR036526">
    <property type="entry name" value="C-N_Hydrolase_sf"/>
</dbReference>
<dbReference type="PROSITE" id="PS50263">
    <property type="entry name" value="CN_HYDROLASE"/>
    <property type="match status" value="1"/>
</dbReference>
<dbReference type="SUPFAM" id="SSF55909">
    <property type="entry name" value="Pentein"/>
    <property type="match status" value="1"/>
</dbReference>
<dbReference type="InterPro" id="IPR007466">
    <property type="entry name" value="Peptidyl-Arg-deiminase_porph"/>
</dbReference>
<dbReference type="SUPFAM" id="SSF56317">
    <property type="entry name" value="Carbon-nitrogen hydrolase"/>
    <property type="match status" value="1"/>
</dbReference>
<reference evidence="3 4" key="1">
    <citation type="journal article" date="2015" name="Int. J. Syst. Evol. Microbiol.">
        <title>Methanoculleus taiwanensis sp. nov., a methanogen isolated from deep marine sediment at the deformation front area near Taiwan.</title>
        <authorList>
            <person name="Weng C.Y."/>
            <person name="Chen S.C."/>
            <person name="Lai M.C."/>
            <person name="Wu S.Y."/>
            <person name="Lin S."/>
            <person name="Yang T.F."/>
            <person name="Chen P.C."/>
        </authorList>
    </citation>
    <scope>NUCLEOTIDE SEQUENCE [LARGE SCALE GENOMIC DNA]</scope>
    <source>
        <strain evidence="3 4">CYW4</strain>
    </source>
</reference>
<dbReference type="Proteomes" id="UP000290932">
    <property type="component" value="Unassembled WGS sequence"/>
</dbReference>
<gene>
    <name evidence="3" type="ORF">ABH15_03570</name>
</gene>
<name>A0A498H4Z9_9EURY</name>
<dbReference type="Pfam" id="PF00795">
    <property type="entry name" value="CN_hydrolase"/>
    <property type="match status" value="1"/>
</dbReference>
<dbReference type="Gene3D" id="3.75.10.10">
    <property type="entry name" value="L-arginine/glycine Amidinotransferase, Chain A"/>
    <property type="match status" value="1"/>
</dbReference>
<dbReference type="OrthoDB" id="39312at2157"/>
<proteinExistence type="predicted"/>
<evidence type="ECO:0000313" key="4">
    <source>
        <dbReference type="Proteomes" id="UP000290932"/>
    </source>
</evidence>
<keyword evidence="1" id="KW-0378">Hydrolase</keyword>
<dbReference type="GO" id="GO:0004668">
    <property type="term" value="F:protein-arginine deiminase activity"/>
    <property type="evidence" value="ECO:0007669"/>
    <property type="project" value="InterPro"/>
</dbReference>
<dbReference type="InterPro" id="IPR003010">
    <property type="entry name" value="C-N_Hydrolase"/>
</dbReference>
<evidence type="ECO:0000313" key="3">
    <source>
        <dbReference type="EMBL" id="RXE57205.1"/>
    </source>
</evidence>
<evidence type="ECO:0000259" key="2">
    <source>
        <dbReference type="PROSITE" id="PS50263"/>
    </source>
</evidence>
<dbReference type="Gene3D" id="3.60.110.10">
    <property type="entry name" value="Carbon-nitrogen hydrolase"/>
    <property type="match status" value="1"/>
</dbReference>
<dbReference type="GO" id="GO:0009446">
    <property type="term" value="P:putrescine biosynthetic process"/>
    <property type="evidence" value="ECO:0007669"/>
    <property type="project" value="InterPro"/>
</dbReference>
<dbReference type="Pfam" id="PF04371">
    <property type="entry name" value="PAD_porph"/>
    <property type="match status" value="1"/>
</dbReference>
<dbReference type="PANTHER" id="PTHR31377">
    <property type="entry name" value="AGMATINE DEIMINASE-RELATED"/>
    <property type="match status" value="1"/>
</dbReference>
<accession>A0A498H4Z9</accession>
<comment type="caution">
    <text evidence="3">The sequence shown here is derived from an EMBL/GenBank/DDBJ whole genome shotgun (WGS) entry which is preliminary data.</text>
</comment>
<dbReference type="EMBL" id="LHQS01000001">
    <property type="protein sequence ID" value="RXE57205.1"/>
    <property type="molecule type" value="Genomic_DNA"/>
</dbReference>
<feature type="domain" description="CN hydrolase" evidence="2">
    <location>
        <begin position="7"/>
        <end position="259"/>
    </location>
</feature>
<dbReference type="AlphaFoldDB" id="A0A498H4Z9"/>